<keyword evidence="3" id="KW-1185">Reference proteome</keyword>
<protein>
    <submittedName>
        <fullName evidence="2">Uncharacterized protein</fullName>
    </submittedName>
</protein>
<gene>
    <name evidence="2" type="ORF">ACFSM5_15875</name>
</gene>
<evidence type="ECO:0000256" key="1">
    <source>
        <dbReference type="SAM" id="MobiDB-lite"/>
    </source>
</evidence>
<sequence>MHRVESRTEFGHPMDPRIKPEDDNIFNGLSASSLDPTHSLERPASRWIVPRLIPWGGFKAGHSDEDAGWKVRPHGEIYDGIKLLFINEKQVHQFIQFEQPAAAPTAMKLEASGCRLIALKACVEQESADTGFE</sequence>
<feature type="region of interest" description="Disordered" evidence="1">
    <location>
        <begin position="1"/>
        <end position="39"/>
    </location>
</feature>
<comment type="caution">
    <text evidence="2">The sequence shown here is derived from an EMBL/GenBank/DDBJ whole genome shotgun (WGS) entry which is preliminary data.</text>
</comment>
<dbReference type="Proteomes" id="UP001597295">
    <property type="component" value="Unassembled WGS sequence"/>
</dbReference>
<evidence type="ECO:0000313" key="2">
    <source>
        <dbReference type="EMBL" id="MFD2264383.1"/>
    </source>
</evidence>
<accession>A0ABW5DTD2</accession>
<dbReference type="RefSeq" id="WP_379877465.1">
    <property type="nucleotide sequence ID" value="NZ_JBHUIP010000013.1"/>
</dbReference>
<feature type="compositionally biased region" description="Basic and acidic residues" evidence="1">
    <location>
        <begin position="1"/>
        <end position="22"/>
    </location>
</feature>
<reference evidence="3" key="1">
    <citation type="journal article" date="2019" name="Int. J. Syst. Evol. Microbiol.">
        <title>The Global Catalogue of Microorganisms (GCM) 10K type strain sequencing project: providing services to taxonomists for standard genome sequencing and annotation.</title>
        <authorList>
            <consortium name="The Broad Institute Genomics Platform"/>
            <consortium name="The Broad Institute Genome Sequencing Center for Infectious Disease"/>
            <person name="Wu L."/>
            <person name="Ma J."/>
        </authorList>
    </citation>
    <scope>NUCLEOTIDE SEQUENCE [LARGE SCALE GENOMIC DNA]</scope>
    <source>
        <strain evidence="3">CGMCC 1.19062</strain>
    </source>
</reference>
<name>A0ABW5DTD2_9PROT</name>
<proteinExistence type="predicted"/>
<evidence type="ECO:0000313" key="3">
    <source>
        <dbReference type="Proteomes" id="UP001597295"/>
    </source>
</evidence>
<dbReference type="EMBL" id="JBHUIP010000013">
    <property type="protein sequence ID" value="MFD2264383.1"/>
    <property type="molecule type" value="Genomic_DNA"/>
</dbReference>
<feature type="compositionally biased region" description="Polar residues" evidence="1">
    <location>
        <begin position="27"/>
        <end position="36"/>
    </location>
</feature>
<organism evidence="2 3">
    <name type="scientific">Lacibacterium aquatile</name>
    <dbReference type="NCBI Taxonomy" id="1168082"/>
    <lineage>
        <taxon>Bacteria</taxon>
        <taxon>Pseudomonadati</taxon>
        <taxon>Pseudomonadota</taxon>
        <taxon>Alphaproteobacteria</taxon>
        <taxon>Rhodospirillales</taxon>
        <taxon>Rhodospirillaceae</taxon>
    </lineage>
</organism>